<name>A0A8T1Q0B8_CARIL</name>
<protein>
    <submittedName>
        <fullName evidence="1">Uncharacterized protein</fullName>
    </submittedName>
</protein>
<gene>
    <name evidence="1" type="ORF">CIPAW_07G064500</name>
</gene>
<sequence>MFGWQAGLLWCIFLICGIGGSSHQQCLSLLCLN</sequence>
<evidence type="ECO:0000313" key="2">
    <source>
        <dbReference type="Proteomes" id="UP000811609"/>
    </source>
</evidence>
<evidence type="ECO:0000313" key="1">
    <source>
        <dbReference type="EMBL" id="KAG6647233.1"/>
    </source>
</evidence>
<dbReference type="AlphaFoldDB" id="A0A8T1Q0B8"/>
<keyword evidence="2" id="KW-1185">Reference proteome</keyword>
<dbReference type="EMBL" id="CM031815">
    <property type="protein sequence ID" value="KAG6647233.1"/>
    <property type="molecule type" value="Genomic_DNA"/>
</dbReference>
<proteinExistence type="predicted"/>
<comment type="caution">
    <text evidence="1">The sequence shown here is derived from an EMBL/GenBank/DDBJ whole genome shotgun (WGS) entry which is preliminary data.</text>
</comment>
<dbReference type="Proteomes" id="UP000811609">
    <property type="component" value="Chromosome 7"/>
</dbReference>
<reference evidence="1" key="1">
    <citation type="submission" date="2020-12" db="EMBL/GenBank/DDBJ databases">
        <title>WGS assembly of Carya illinoinensis cv. Pawnee.</title>
        <authorList>
            <person name="Platts A."/>
            <person name="Shu S."/>
            <person name="Wright S."/>
            <person name="Barry K."/>
            <person name="Edger P."/>
            <person name="Pires J.C."/>
            <person name="Schmutz J."/>
        </authorList>
    </citation>
    <scope>NUCLEOTIDE SEQUENCE</scope>
    <source>
        <tissue evidence="1">Leaf</tissue>
    </source>
</reference>
<accession>A0A8T1Q0B8</accession>
<organism evidence="1 2">
    <name type="scientific">Carya illinoinensis</name>
    <name type="common">Pecan</name>
    <dbReference type="NCBI Taxonomy" id="32201"/>
    <lineage>
        <taxon>Eukaryota</taxon>
        <taxon>Viridiplantae</taxon>
        <taxon>Streptophyta</taxon>
        <taxon>Embryophyta</taxon>
        <taxon>Tracheophyta</taxon>
        <taxon>Spermatophyta</taxon>
        <taxon>Magnoliopsida</taxon>
        <taxon>eudicotyledons</taxon>
        <taxon>Gunneridae</taxon>
        <taxon>Pentapetalae</taxon>
        <taxon>rosids</taxon>
        <taxon>fabids</taxon>
        <taxon>Fagales</taxon>
        <taxon>Juglandaceae</taxon>
        <taxon>Carya</taxon>
    </lineage>
</organism>